<name>A0A7S3UVK6_HETAK</name>
<feature type="region of interest" description="Disordered" evidence="1">
    <location>
        <begin position="226"/>
        <end position="282"/>
    </location>
</feature>
<dbReference type="EMBL" id="HBIU01009929">
    <property type="protein sequence ID" value="CAE0625452.1"/>
    <property type="molecule type" value="Transcribed_RNA"/>
</dbReference>
<sequence length="438" mass="48276">MIENRNNVQRQKDWYKDPDDDWVKEMNHNRRAPKERVRDHFLAVRTLQRQKSIEFVSALGPTFNELKRAVSSSALLPESLSPQRGRKVVSPKDGIRKAVAFSSSRASQDHLEDLAYYPTQDSTKPLVPAPFAASALSSGLISGRAESPTPFQKGALWPSSLERNKDRKGARKGAATGPFRLPGPAESPGSADSPSIAGSNGAMTTTTRLRLTPGMGASLASGLAEQEYGENASDREEMGEWKGDQKHIPPTVEVCNDTPSSRQKIKPKDDNKPPGLYSAAGATLPGGIILPELPFRTLRKQPSKKQVLGPGRIGMKKTVVVAISERRADPPGMIRSGREAFFSDVEVQDLRRQLSAREKGGTLVLDQSRGEEDVSSRASNRQSSRKTLGDNIGNDHARASQSSRKMMDHTRRLGNQNSENSRPKRKRREMNKKNIKEK</sequence>
<feature type="compositionally biased region" description="Basic and acidic residues" evidence="1">
    <location>
        <begin position="10"/>
        <end position="34"/>
    </location>
</feature>
<protein>
    <recommendedName>
        <fullName evidence="3">Nuclear protein MDM1</fullName>
    </recommendedName>
</protein>
<feature type="compositionally biased region" description="Polar residues" evidence="1">
    <location>
        <begin position="376"/>
        <end position="386"/>
    </location>
</feature>
<feature type="compositionally biased region" description="Basic and acidic residues" evidence="1">
    <location>
        <begin position="232"/>
        <end position="247"/>
    </location>
</feature>
<proteinExistence type="predicted"/>
<gene>
    <name evidence="2" type="ORF">HAKA00212_LOCUS4121</name>
</gene>
<dbReference type="AlphaFoldDB" id="A0A7S3UVK6"/>
<feature type="region of interest" description="Disordered" evidence="1">
    <location>
        <begin position="1"/>
        <end position="34"/>
    </location>
</feature>
<feature type="compositionally biased region" description="Polar residues" evidence="1">
    <location>
        <begin position="190"/>
        <end position="201"/>
    </location>
</feature>
<feature type="region of interest" description="Disordered" evidence="1">
    <location>
        <begin position="361"/>
        <end position="438"/>
    </location>
</feature>
<evidence type="ECO:0000313" key="2">
    <source>
        <dbReference type="EMBL" id="CAE0625452.1"/>
    </source>
</evidence>
<organism evidence="2">
    <name type="scientific">Heterosigma akashiwo</name>
    <name type="common">Chromophytic alga</name>
    <name type="synonym">Heterosigma carterae</name>
    <dbReference type="NCBI Taxonomy" id="2829"/>
    <lineage>
        <taxon>Eukaryota</taxon>
        <taxon>Sar</taxon>
        <taxon>Stramenopiles</taxon>
        <taxon>Ochrophyta</taxon>
        <taxon>Raphidophyceae</taxon>
        <taxon>Chattonellales</taxon>
        <taxon>Chattonellaceae</taxon>
        <taxon>Heterosigma</taxon>
    </lineage>
</organism>
<feature type="region of interest" description="Disordered" evidence="1">
    <location>
        <begin position="145"/>
        <end position="201"/>
    </location>
</feature>
<evidence type="ECO:0000256" key="1">
    <source>
        <dbReference type="SAM" id="MobiDB-lite"/>
    </source>
</evidence>
<evidence type="ECO:0008006" key="3">
    <source>
        <dbReference type="Google" id="ProtNLM"/>
    </source>
</evidence>
<accession>A0A7S3UVK6</accession>
<reference evidence="2" key="1">
    <citation type="submission" date="2021-01" db="EMBL/GenBank/DDBJ databases">
        <authorList>
            <person name="Corre E."/>
            <person name="Pelletier E."/>
            <person name="Niang G."/>
            <person name="Scheremetjew M."/>
            <person name="Finn R."/>
            <person name="Kale V."/>
            <person name="Holt S."/>
            <person name="Cochrane G."/>
            <person name="Meng A."/>
            <person name="Brown T."/>
            <person name="Cohen L."/>
        </authorList>
    </citation>
    <scope>NUCLEOTIDE SEQUENCE</scope>
    <source>
        <strain evidence="2">CCMP3107</strain>
    </source>
</reference>